<feature type="transmembrane region" description="Helical" evidence="1">
    <location>
        <begin position="133"/>
        <end position="153"/>
    </location>
</feature>
<proteinExistence type="predicted"/>
<accession>A0A1E4SVV5</accession>
<dbReference type="PANTHER" id="PTHR38646:SF1">
    <property type="entry name" value="DUF202 DOMAIN-CONTAINING PROTEIN"/>
    <property type="match status" value="1"/>
</dbReference>
<dbReference type="PANTHER" id="PTHR38646">
    <property type="entry name" value="YALI0F00814P"/>
    <property type="match status" value="1"/>
</dbReference>
<dbReference type="OrthoDB" id="2555434at2759"/>
<evidence type="ECO:0000313" key="3">
    <source>
        <dbReference type="Proteomes" id="UP000094801"/>
    </source>
</evidence>
<keyword evidence="1" id="KW-1133">Transmembrane helix</keyword>
<name>A0A1E4SVV5_9ASCO</name>
<dbReference type="Proteomes" id="UP000094801">
    <property type="component" value="Unassembled WGS sequence"/>
</dbReference>
<keyword evidence="3" id="KW-1185">Reference proteome</keyword>
<keyword evidence="1" id="KW-0472">Membrane</keyword>
<dbReference type="AlphaFoldDB" id="A0A1E4SVV5"/>
<dbReference type="EMBL" id="KV453862">
    <property type="protein sequence ID" value="ODV83597.1"/>
    <property type="molecule type" value="Genomic_DNA"/>
</dbReference>
<reference evidence="3" key="1">
    <citation type="submission" date="2016-04" db="EMBL/GenBank/DDBJ databases">
        <title>Comparative genomics of biotechnologically important yeasts.</title>
        <authorList>
            <consortium name="DOE Joint Genome Institute"/>
            <person name="Riley R."/>
            <person name="Haridas S."/>
            <person name="Wolfe K.H."/>
            <person name="Lopes M.R."/>
            <person name="Hittinger C.T."/>
            <person name="Goker M."/>
            <person name="Salamov A."/>
            <person name="Wisecaver J."/>
            <person name="Long T.M."/>
            <person name="Aerts A.L."/>
            <person name="Barry K."/>
            <person name="Choi C."/>
            <person name="Clum A."/>
            <person name="Coughlan A.Y."/>
            <person name="Deshpande S."/>
            <person name="Douglass A.P."/>
            <person name="Hanson S.J."/>
            <person name="Klenk H.-P."/>
            <person name="Labutti K."/>
            <person name="Lapidus A."/>
            <person name="Lindquist E."/>
            <person name="Lipzen A."/>
            <person name="Meier-Kolthoff J.P."/>
            <person name="Ohm R.A."/>
            <person name="Otillar R.P."/>
            <person name="Pangilinan J."/>
            <person name="Peng Y."/>
            <person name="Rokas A."/>
            <person name="Rosa C.A."/>
            <person name="Scheuner C."/>
            <person name="Sibirny A.A."/>
            <person name="Slot J.C."/>
            <person name="Stielow J.B."/>
            <person name="Sun H."/>
            <person name="Kurtzman C.P."/>
            <person name="Blackwell M."/>
            <person name="Grigoriev I.V."/>
            <person name="Jeffries T.W."/>
        </authorList>
    </citation>
    <scope>NUCLEOTIDE SEQUENCE [LARGE SCALE GENOMIC DNA]</scope>
    <source>
        <strain evidence="3">NRRL YB-2248</strain>
    </source>
</reference>
<keyword evidence="1" id="KW-0812">Transmembrane</keyword>
<gene>
    <name evidence="2" type="ORF">CANARDRAFT_202869</name>
</gene>
<sequence length="155" mass="17938">MEDGDGNENENEDEIIHPIQRKPSRLVYLETSAQKLDIRAHQRTYQGAYVRTCLGTLSFSLIVLKLFSKEFFPIGLVFNCYGLLLCLISHLRSTDIDLYFINFGDSDWKLKYEVGEIENDGSVDHYFKTSGNYVIWLTLISFFCYLALFILLLTV</sequence>
<protein>
    <submittedName>
        <fullName evidence="2">Uncharacterized protein</fullName>
    </submittedName>
</protein>
<feature type="transmembrane region" description="Helical" evidence="1">
    <location>
        <begin position="48"/>
        <end position="64"/>
    </location>
</feature>
<organism evidence="2 3">
    <name type="scientific">[Candida] arabinofermentans NRRL YB-2248</name>
    <dbReference type="NCBI Taxonomy" id="983967"/>
    <lineage>
        <taxon>Eukaryota</taxon>
        <taxon>Fungi</taxon>
        <taxon>Dikarya</taxon>
        <taxon>Ascomycota</taxon>
        <taxon>Saccharomycotina</taxon>
        <taxon>Pichiomycetes</taxon>
        <taxon>Pichiales</taxon>
        <taxon>Pichiaceae</taxon>
        <taxon>Ogataea</taxon>
        <taxon>Ogataea/Candida clade</taxon>
    </lineage>
</organism>
<evidence type="ECO:0000256" key="1">
    <source>
        <dbReference type="SAM" id="Phobius"/>
    </source>
</evidence>
<feature type="transmembrane region" description="Helical" evidence="1">
    <location>
        <begin position="71"/>
        <end position="91"/>
    </location>
</feature>
<evidence type="ECO:0000313" key="2">
    <source>
        <dbReference type="EMBL" id="ODV83597.1"/>
    </source>
</evidence>